<keyword evidence="3" id="KW-1185">Reference proteome</keyword>
<dbReference type="RefSeq" id="WP_068755626.1">
    <property type="nucleotide sequence ID" value="NZ_KQ950181.1"/>
</dbReference>
<gene>
    <name evidence="2" type="ORF">AC529_09795</name>
</gene>
<reference evidence="3" key="1">
    <citation type="journal article" date="2017" name="Acta Aliment.">
        <title>Plant polysaccharide degrading enzyme system of Thermpbifida cellulosilytica TB100 revealed by de novo genome project data.</title>
        <authorList>
            <person name="Toth A."/>
            <person name="Baka E."/>
            <person name="Luzics S."/>
            <person name="Bata-Vidacs I."/>
            <person name="Nagy I."/>
            <person name="Balint B."/>
            <person name="Herceg R."/>
            <person name="Olasz F."/>
            <person name="Wilk T."/>
            <person name="Nagy T."/>
            <person name="Kriszt B."/>
            <person name="Nagy I."/>
            <person name="Kukolya J."/>
        </authorList>
    </citation>
    <scope>NUCLEOTIDE SEQUENCE [LARGE SCALE GENOMIC DNA]</scope>
    <source>
        <strain evidence="3">TB100</strain>
    </source>
</reference>
<keyword evidence="1" id="KW-0472">Membrane</keyword>
<dbReference type="OrthoDB" id="10015662at2"/>
<dbReference type="PATRIC" id="fig|665004.4.peg.2073"/>
<proteinExistence type="predicted"/>
<evidence type="ECO:0000313" key="3">
    <source>
        <dbReference type="Proteomes" id="UP000074382"/>
    </source>
</evidence>
<dbReference type="Proteomes" id="UP000074382">
    <property type="component" value="Unassembled WGS sequence"/>
</dbReference>
<feature type="transmembrane region" description="Helical" evidence="1">
    <location>
        <begin position="112"/>
        <end position="130"/>
    </location>
</feature>
<keyword evidence="1" id="KW-1133">Transmembrane helix</keyword>
<keyword evidence="1" id="KW-0812">Transmembrane</keyword>
<comment type="caution">
    <text evidence="2">The sequence shown here is derived from an EMBL/GenBank/DDBJ whole genome shotgun (WGS) entry which is preliminary data.</text>
</comment>
<protein>
    <submittedName>
        <fullName evidence="2">Uncharacterized protein</fullName>
    </submittedName>
</protein>
<sequence>MSPKKKTRKPRPRTVRRDAPARAGVVRTPVVVEEPPPRWPLLVWAALVVVWVLGSLATFMRVLAAAGMTPEELTDEVRAQAAWALLWLLVFALGTPLAGAVWAALLRRRVAAALFGCALAGSAVLLWLIAPPGEVWAALRAGLAL</sequence>
<dbReference type="EMBL" id="LGEM01000060">
    <property type="protein sequence ID" value="KUP96901.1"/>
    <property type="molecule type" value="Genomic_DNA"/>
</dbReference>
<feature type="transmembrane region" description="Helical" evidence="1">
    <location>
        <begin position="41"/>
        <end position="64"/>
    </location>
</feature>
<evidence type="ECO:0000256" key="1">
    <source>
        <dbReference type="SAM" id="Phobius"/>
    </source>
</evidence>
<name>A0A147KHZ6_THECS</name>
<dbReference type="AlphaFoldDB" id="A0A147KHZ6"/>
<accession>A0A147KHZ6</accession>
<dbReference type="InterPro" id="IPR036259">
    <property type="entry name" value="MFS_trans_sf"/>
</dbReference>
<evidence type="ECO:0000313" key="2">
    <source>
        <dbReference type="EMBL" id="KUP96901.1"/>
    </source>
</evidence>
<organism evidence="2 3">
    <name type="scientific">Thermobifida cellulosilytica TB100</name>
    <dbReference type="NCBI Taxonomy" id="665004"/>
    <lineage>
        <taxon>Bacteria</taxon>
        <taxon>Bacillati</taxon>
        <taxon>Actinomycetota</taxon>
        <taxon>Actinomycetes</taxon>
        <taxon>Streptosporangiales</taxon>
        <taxon>Nocardiopsidaceae</taxon>
        <taxon>Thermobifida</taxon>
    </lineage>
</organism>
<feature type="transmembrane region" description="Helical" evidence="1">
    <location>
        <begin position="84"/>
        <end position="105"/>
    </location>
</feature>
<dbReference type="SUPFAM" id="SSF103473">
    <property type="entry name" value="MFS general substrate transporter"/>
    <property type="match status" value="1"/>
</dbReference>